<dbReference type="EMBL" id="JAUKWQ010000001">
    <property type="protein sequence ID" value="MDO1581436.1"/>
    <property type="molecule type" value="Genomic_DNA"/>
</dbReference>
<reference evidence="11" key="2">
    <citation type="submission" date="2023-07" db="EMBL/GenBank/DDBJ databases">
        <authorList>
            <person name="Sun H."/>
        </authorList>
    </citation>
    <scope>NUCLEOTIDE SEQUENCE</scope>
    <source>
        <strain evidence="11">05753</strain>
    </source>
</reference>
<dbReference type="PANTHER" id="PTHR30600:SF10">
    <property type="entry name" value="BLL6722 PROTEIN"/>
    <property type="match status" value="1"/>
</dbReference>
<keyword evidence="2 7" id="KW-0349">Heme</keyword>
<dbReference type="RefSeq" id="WP_302075543.1">
    <property type="nucleotide sequence ID" value="NZ_JAUKWQ010000001.1"/>
</dbReference>
<keyword evidence="12" id="KW-1185">Reference proteome</keyword>
<evidence type="ECO:0000256" key="4">
    <source>
        <dbReference type="ARBA" id="ARBA00022729"/>
    </source>
</evidence>
<keyword evidence="4 9" id="KW-0732">Signal</keyword>
<proteinExistence type="predicted"/>
<evidence type="ECO:0000256" key="5">
    <source>
        <dbReference type="ARBA" id="ARBA00023002"/>
    </source>
</evidence>
<keyword evidence="5" id="KW-0560">Oxidoreductase</keyword>
<dbReference type="Gene3D" id="1.10.760.10">
    <property type="entry name" value="Cytochrome c-like domain"/>
    <property type="match status" value="2"/>
</dbReference>
<comment type="subcellular location">
    <subcellularLocation>
        <location evidence="1">Cell envelope</location>
    </subcellularLocation>
</comment>
<keyword evidence="6 7" id="KW-0408">Iron</keyword>
<dbReference type="PANTHER" id="PTHR30600">
    <property type="entry name" value="CYTOCHROME C PEROXIDASE-RELATED"/>
    <property type="match status" value="1"/>
</dbReference>
<comment type="caution">
    <text evidence="11">The sequence shown here is derived from an EMBL/GenBank/DDBJ whole genome shotgun (WGS) entry which is preliminary data.</text>
</comment>
<dbReference type="PROSITE" id="PS51007">
    <property type="entry name" value="CYTC"/>
    <property type="match status" value="2"/>
</dbReference>
<evidence type="ECO:0000313" key="11">
    <source>
        <dbReference type="EMBL" id="MDO1581436.1"/>
    </source>
</evidence>
<evidence type="ECO:0000256" key="9">
    <source>
        <dbReference type="SAM" id="SignalP"/>
    </source>
</evidence>
<evidence type="ECO:0000259" key="10">
    <source>
        <dbReference type="PROSITE" id="PS51007"/>
    </source>
</evidence>
<name>A0ABT8STT7_9HYPH</name>
<feature type="signal peptide" evidence="9">
    <location>
        <begin position="1"/>
        <end position="27"/>
    </location>
</feature>
<feature type="domain" description="Cytochrome c" evidence="10">
    <location>
        <begin position="59"/>
        <end position="188"/>
    </location>
</feature>
<dbReference type="InterPro" id="IPR009056">
    <property type="entry name" value="Cyt_c-like_dom"/>
</dbReference>
<feature type="region of interest" description="Disordered" evidence="8">
    <location>
        <begin position="133"/>
        <end position="155"/>
    </location>
</feature>
<evidence type="ECO:0000256" key="2">
    <source>
        <dbReference type="ARBA" id="ARBA00022617"/>
    </source>
</evidence>
<dbReference type="GO" id="GO:0004601">
    <property type="term" value="F:peroxidase activity"/>
    <property type="evidence" value="ECO:0007669"/>
    <property type="project" value="UniProtKB-KW"/>
</dbReference>
<evidence type="ECO:0000313" key="12">
    <source>
        <dbReference type="Proteomes" id="UP001169006"/>
    </source>
</evidence>
<feature type="domain" description="Cytochrome c" evidence="10">
    <location>
        <begin position="245"/>
        <end position="421"/>
    </location>
</feature>
<evidence type="ECO:0000256" key="3">
    <source>
        <dbReference type="ARBA" id="ARBA00022723"/>
    </source>
</evidence>
<dbReference type="Proteomes" id="UP001169006">
    <property type="component" value="Unassembled WGS sequence"/>
</dbReference>
<dbReference type="InterPro" id="IPR004852">
    <property type="entry name" value="Di-haem_cyt_c_peroxidsae"/>
</dbReference>
<dbReference type="InterPro" id="IPR036909">
    <property type="entry name" value="Cyt_c-like_dom_sf"/>
</dbReference>
<dbReference type="Pfam" id="PF03150">
    <property type="entry name" value="CCP_MauG"/>
    <property type="match status" value="1"/>
</dbReference>
<evidence type="ECO:0000256" key="8">
    <source>
        <dbReference type="SAM" id="MobiDB-lite"/>
    </source>
</evidence>
<organism evidence="11 12">
    <name type="scientific">Rhizobium oryzicola</name>
    <dbReference type="NCBI Taxonomy" id="1232668"/>
    <lineage>
        <taxon>Bacteria</taxon>
        <taxon>Pseudomonadati</taxon>
        <taxon>Pseudomonadota</taxon>
        <taxon>Alphaproteobacteria</taxon>
        <taxon>Hyphomicrobiales</taxon>
        <taxon>Rhizobiaceae</taxon>
        <taxon>Rhizobium/Agrobacterium group</taxon>
        <taxon>Rhizobium</taxon>
    </lineage>
</organism>
<feature type="chain" id="PRO_5046079814" evidence="9">
    <location>
        <begin position="28"/>
        <end position="432"/>
    </location>
</feature>
<evidence type="ECO:0000256" key="7">
    <source>
        <dbReference type="PROSITE-ProRule" id="PRU00433"/>
    </source>
</evidence>
<gene>
    <name evidence="11" type="ORF">Q2T52_04940</name>
</gene>
<dbReference type="SUPFAM" id="SSF46626">
    <property type="entry name" value="Cytochrome c"/>
    <property type="match status" value="2"/>
</dbReference>
<keyword evidence="11" id="KW-0575">Peroxidase</keyword>
<reference evidence="11" key="1">
    <citation type="journal article" date="2015" name="Int. J. Syst. Evol. Microbiol.">
        <title>Rhizobium oryzicola sp. nov., potential plant-growth-promoting endophytic bacteria isolated from rice roots.</title>
        <authorList>
            <person name="Zhang X.X."/>
            <person name="Gao J.S."/>
            <person name="Cao Y.H."/>
            <person name="Sheirdil R.A."/>
            <person name="Wang X.C."/>
            <person name="Zhang L."/>
        </authorList>
    </citation>
    <scope>NUCLEOTIDE SEQUENCE</scope>
    <source>
        <strain evidence="11">05753</strain>
    </source>
</reference>
<evidence type="ECO:0000256" key="1">
    <source>
        <dbReference type="ARBA" id="ARBA00004196"/>
    </source>
</evidence>
<keyword evidence="3 7" id="KW-0479">Metal-binding</keyword>
<dbReference type="InterPro" id="IPR051395">
    <property type="entry name" value="Cytochrome_c_Peroxidase/MauG"/>
</dbReference>
<evidence type="ECO:0000256" key="6">
    <source>
        <dbReference type="ARBA" id="ARBA00023004"/>
    </source>
</evidence>
<protein>
    <submittedName>
        <fullName evidence="11">Cytochrome-c peroxidase</fullName>
    </submittedName>
</protein>
<accession>A0ABT8STT7</accession>
<sequence length="432" mass="46538">MLTKRFARTLCLSAIVFSATLSIGAVAVVRQGQAAAPAFPVGLHPGPMSRPEAFARAEALAALGKKMFSDPSLSASGQEGCSTCHEPARGFGYGRIDPVVMGGPAMDQPGVRAVPSLRYLQATPQFTEHYFESEDEADESIDNGPTGGLTWDGRVDGGAEQAKIPLLAPNEMANRDAGDVAKSLAAASYASEFKAVFGSDIFEKPEDALEAAVKSLAAFEQTPDLFYPYSSRYDAYLAGKAELTAQEKHGLELFQDEKKGNCSSCHISERANDGSPPQFSDFGMLGLAVPRNPAIPANADPAYHDLGLCGPYRTDFKDRPDYCGLFRTPTLRNVALKKSFFHNGVFHDLRDAVAFYATRDTDPGHWYSKNADGSVNQYDDLPKEYWANLNQDAPFGKKPGDTPALTDAEIDDIVAFLKTLTDADLVGVAEAR</sequence>